<proteinExistence type="inferred from homology"/>
<dbReference type="InterPro" id="IPR013154">
    <property type="entry name" value="ADH-like_N"/>
</dbReference>
<accession>A0ABR3VDZ3</accession>
<feature type="domain" description="Enoyl reductase (ER)" evidence="3">
    <location>
        <begin position="24"/>
        <end position="392"/>
    </location>
</feature>
<dbReference type="SUPFAM" id="SSF51735">
    <property type="entry name" value="NAD(P)-binding Rossmann-fold domains"/>
    <property type="match status" value="1"/>
</dbReference>
<dbReference type="PANTHER" id="PTHR45348">
    <property type="entry name" value="HYPOTHETICAL OXIDOREDUCTASE (EUROFUNG)"/>
    <property type="match status" value="1"/>
</dbReference>
<evidence type="ECO:0000256" key="1">
    <source>
        <dbReference type="ARBA" id="ARBA00008072"/>
    </source>
</evidence>
<dbReference type="InterPro" id="IPR036291">
    <property type="entry name" value="NAD(P)-bd_dom_sf"/>
</dbReference>
<comment type="similarity">
    <text evidence="1">Belongs to the zinc-containing alcohol dehydrogenase family.</text>
</comment>
<dbReference type="Gene3D" id="3.90.180.10">
    <property type="entry name" value="Medium-chain alcohol dehydrogenases, catalytic domain"/>
    <property type="match status" value="1"/>
</dbReference>
<dbReference type="SMART" id="SM00829">
    <property type="entry name" value="PKS_ER"/>
    <property type="match status" value="1"/>
</dbReference>
<dbReference type="EMBL" id="JAZGSY010000138">
    <property type="protein sequence ID" value="KAL1839845.1"/>
    <property type="molecule type" value="Genomic_DNA"/>
</dbReference>
<evidence type="ECO:0000313" key="4">
    <source>
        <dbReference type="EMBL" id="KAL1839845.1"/>
    </source>
</evidence>
<protein>
    <recommendedName>
        <fullName evidence="3">Enoyl reductase (ER) domain-containing protein</fullName>
    </recommendedName>
</protein>
<comment type="caution">
    <text evidence="4">The sequence shown here is derived from an EMBL/GenBank/DDBJ whole genome shotgun (WGS) entry which is preliminary data.</text>
</comment>
<dbReference type="InterPro" id="IPR047122">
    <property type="entry name" value="Trans-enoyl_RdTase-like"/>
</dbReference>
<dbReference type="Gene3D" id="3.40.50.720">
    <property type="entry name" value="NAD(P)-binding Rossmann-like Domain"/>
    <property type="match status" value="1"/>
</dbReference>
<evidence type="ECO:0000313" key="5">
    <source>
        <dbReference type="Proteomes" id="UP001583172"/>
    </source>
</evidence>
<dbReference type="PANTHER" id="PTHR45348:SF3">
    <property type="entry name" value="ENOYL REDUCTASE (ER) DOMAIN-CONTAINING PROTEIN"/>
    <property type="match status" value="1"/>
</dbReference>
<gene>
    <name evidence="4" type="ORF">VTJ49DRAFT_1076</name>
</gene>
<dbReference type="InterPro" id="IPR020843">
    <property type="entry name" value="ER"/>
</dbReference>
<keyword evidence="2" id="KW-0560">Oxidoreductase</keyword>
<evidence type="ECO:0000256" key="2">
    <source>
        <dbReference type="ARBA" id="ARBA00023002"/>
    </source>
</evidence>
<name>A0ABR3VDZ3_HUMIN</name>
<sequence>MSTPTPTIPPTHLAIGLTSPFSPKPLSLVTLPTPSHLQPDEALIRVTHTGSSPLDLHRAAGGFLVDPNRAEQGQFILGTAVGGTVVALGEAAAAGAVTAKHDPPLRVGDRVVGFVMDGDARSAGFQEYAAVQVWRLSRVPEGMGVEEAVTVPANLVTAFHTILADLELPLPWPVPAEKERKKKEEEGKKRRPVLVWGAASSVGMYVVQVLRYWGYSNVWAVAAERHHEMLKGLGARVCFDYRKAGVVEEILQYAAAAADGNGGEDGPQVPFIVDCIGSRDGTLRPLSRIAEKGSRVAIMLPIINVQAAEGQRPEFEMDATKVLPGEWAEGVELRDNEFLRDHLQPEIIPELLKSGAIRPNKVRIVEGDTVLDRAQKALDLLRDGTVSGEKLVWRVAED</sequence>
<evidence type="ECO:0000259" key="3">
    <source>
        <dbReference type="SMART" id="SM00829"/>
    </source>
</evidence>
<dbReference type="SUPFAM" id="SSF50129">
    <property type="entry name" value="GroES-like"/>
    <property type="match status" value="1"/>
</dbReference>
<dbReference type="InterPro" id="IPR011032">
    <property type="entry name" value="GroES-like_sf"/>
</dbReference>
<dbReference type="Pfam" id="PF08240">
    <property type="entry name" value="ADH_N"/>
    <property type="match status" value="1"/>
</dbReference>
<organism evidence="4 5">
    <name type="scientific">Humicola insolens</name>
    <name type="common">Soft-rot fungus</name>
    <dbReference type="NCBI Taxonomy" id="85995"/>
    <lineage>
        <taxon>Eukaryota</taxon>
        <taxon>Fungi</taxon>
        <taxon>Dikarya</taxon>
        <taxon>Ascomycota</taxon>
        <taxon>Pezizomycotina</taxon>
        <taxon>Sordariomycetes</taxon>
        <taxon>Sordariomycetidae</taxon>
        <taxon>Sordariales</taxon>
        <taxon>Chaetomiaceae</taxon>
        <taxon>Mycothermus</taxon>
    </lineage>
</organism>
<dbReference type="Proteomes" id="UP001583172">
    <property type="component" value="Unassembled WGS sequence"/>
</dbReference>
<dbReference type="CDD" id="cd08249">
    <property type="entry name" value="enoyl_reductase_like"/>
    <property type="match status" value="1"/>
</dbReference>
<keyword evidence="5" id="KW-1185">Reference proteome</keyword>
<reference evidence="4 5" key="1">
    <citation type="journal article" date="2024" name="Commun. Biol.">
        <title>Comparative genomic analysis of thermophilic fungi reveals convergent evolutionary adaptations and gene losses.</title>
        <authorList>
            <person name="Steindorff A.S."/>
            <person name="Aguilar-Pontes M.V."/>
            <person name="Robinson A.J."/>
            <person name="Andreopoulos B."/>
            <person name="LaButti K."/>
            <person name="Kuo A."/>
            <person name="Mondo S."/>
            <person name="Riley R."/>
            <person name="Otillar R."/>
            <person name="Haridas S."/>
            <person name="Lipzen A."/>
            <person name="Grimwood J."/>
            <person name="Schmutz J."/>
            <person name="Clum A."/>
            <person name="Reid I.D."/>
            <person name="Moisan M.C."/>
            <person name="Butler G."/>
            <person name="Nguyen T.T.M."/>
            <person name="Dewar K."/>
            <person name="Conant G."/>
            <person name="Drula E."/>
            <person name="Henrissat B."/>
            <person name="Hansel C."/>
            <person name="Singer S."/>
            <person name="Hutchinson M.I."/>
            <person name="de Vries R.P."/>
            <person name="Natvig D.O."/>
            <person name="Powell A.J."/>
            <person name="Tsang A."/>
            <person name="Grigoriev I.V."/>
        </authorList>
    </citation>
    <scope>NUCLEOTIDE SEQUENCE [LARGE SCALE GENOMIC DNA]</scope>
    <source>
        <strain evidence="4 5">CBS 620.91</strain>
    </source>
</reference>